<organism evidence="2 3">
    <name type="scientific">Terrimesophilobacter mesophilus</name>
    <dbReference type="NCBI Taxonomy" id="433647"/>
    <lineage>
        <taxon>Bacteria</taxon>
        <taxon>Bacillati</taxon>
        <taxon>Actinomycetota</taxon>
        <taxon>Actinomycetes</taxon>
        <taxon>Micrococcales</taxon>
        <taxon>Microbacteriaceae</taxon>
        <taxon>Terrimesophilobacter</taxon>
    </lineage>
</organism>
<keyword evidence="3" id="KW-1185">Reference proteome</keyword>
<dbReference type="RefSeq" id="WP_104095835.1">
    <property type="nucleotide sequence ID" value="NZ_JACHBP010000001.1"/>
</dbReference>
<comment type="caution">
    <text evidence="2">The sequence shown here is derived from an EMBL/GenBank/DDBJ whole genome shotgun (WGS) entry which is preliminary data.</text>
</comment>
<dbReference type="EMBL" id="SOFI01000003">
    <property type="protein sequence ID" value="TFB79970.1"/>
    <property type="molecule type" value="Genomic_DNA"/>
</dbReference>
<name>A0A4R8VCW2_9MICO</name>
<dbReference type="InterPro" id="IPR036527">
    <property type="entry name" value="SCP2_sterol-bd_dom_sf"/>
</dbReference>
<gene>
    <name evidence="2" type="ORF">E3N84_07880</name>
</gene>
<evidence type="ECO:0000259" key="1">
    <source>
        <dbReference type="Pfam" id="PF17844"/>
    </source>
</evidence>
<reference evidence="2 3" key="1">
    <citation type="submission" date="2019-03" db="EMBL/GenBank/DDBJ databases">
        <title>Genomics of glacier-inhabiting Cryobacterium strains.</title>
        <authorList>
            <person name="Liu Q."/>
            <person name="Xin Y.-H."/>
        </authorList>
    </citation>
    <scope>NUCLEOTIDE SEQUENCE [LARGE SCALE GENOMIC DNA]</scope>
    <source>
        <strain evidence="2 3">CGMCC 1.10440</strain>
    </source>
</reference>
<evidence type="ECO:0000313" key="2">
    <source>
        <dbReference type="EMBL" id="TFB79970.1"/>
    </source>
</evidence>
<accession>A0A4R8VCW2</accession>
<dbReference type="SUPFAM" id="SSF55718">
    <property type="entry name" value="SCP-like"/>
    <property type="match status" value="1"/>
</dbReference>
<dbReference type="Pfam" id="PF17844">
    <property type="entry name" value="SCP_3"/>
    <property type="match status" value="1"/>
</dbReference>
<dbReference type="InterPro" id="IPR041629">
    <property type="entry name" value="SCP_3"/>
</dbReference>
<protein>
    <recommendedName>
        <fullName evidence="1">Bacterial SCP orthologue domain-containing protein</fullName>
    </recommendedName>
</protein>
<sequence>MGRSRIVAEAGGAAVLAVLERGSGDRDATAMAVRYLLQLLADAAPGNTLEVRVPPFGAVQCVEGPNHTRGTPPNVIEMDAETWVALATGTLGWAAAVSADRVSASGSRASLDGMLPLEWNAGQ</sequence>
<dbReference type="OrthoDB" id="8481083at2"/>
<dbReference type="AlphaFoldDB" id="A0A4R8VCW2"/>
<dbReference type="Proteomes" id="UP000298488">
    <property type="component" value="Unassembled WGS sequence"/>
</dbReference>
<dbReference type="Gene3D" id="3.30.1050.40">
    <property type="match status" value="1"/>
</dbReference>
<evidence type="ECO:0000313" key="3">
    <source>
        <dbReference type="Proteomes" id="UP000298488"/>
    </source>
</evidence>
<feature type="domain" description="Bacterial SCP orthologue" evidence="1">
    <location>
        <begin position="25"/>
        <end position="117"/>
    </location>
</feature>
<proteinExistence type="predicted"/>